<reference evidence="1" key="1">
    <citation type="journal article" date="2005" name="Environ. Microbiol.">
        <title>Lateral gene transfer and phylogenetic assignment of environmental fosmid clones.</title>
        <authorList>
            <person name="Nesbo C.L."/>
            <person name="Boucher Y."/>
            <person name="Dlutek M."/>
            <person name="Doolittle F.W."/>
        </authorList>
    </citation>
    <scope>NUCLEOTIDE SEQUENCE</scope>
</reference>
<sequence length="282" mass="29983">MMACPLRVAGARDKGGRHLSGLCVDFRIRDAVNRQRREVVVMCGRRRAVAGAALLISALWVVGCSEEQPPTQSDRAPLENPFAWVGDLHSEAMEFGRARLAKSEQARVEAVEVVTREFLANKDAELRKHGAGRCEIDYGSVISIADSDTFLAYLGKCRSEGVISDECLRYLLQITKQAGDGDTTMISILTREVLGSTLTAEERAVLLPALAVWRSSAQYWSVEPGEVSKAAVHPADLPKILKADLCGAIGGAIAGSLGGPAGAGAGACGGAIGASLYTWWSK</sequence>
<organism evidence="1">
    <name type="scientific">uncultured Latescibacterota bacterium</name>
    <dbReference type="NCBI Taxonomy" id="199737"/>
    <lineage>
        <taxon>Bacteria</taxon>
        <taxon>Pseudomonadati</taxon>
        <taxon>Candidatus Latescibacterota</taxon>
        <taxon>environmental samples</taxon>
    </lineage>
</organism>
<evidence type="ECO:0000313" key="1">
    <source>
        <dbReference type="EMBL" id="CAI78817.1"/>
    </source>
</evidence>
<proteinExistence type="predicted"/>
<name>Q2YZV5_9BACT</name>
<dbReference type="AlphaFoldDB" id="Q2YZV5"/>
<protein>
    <submittedName>
        <fullName evidence="1">Uncharacterized protein</fullName>
    </submittedName>
</protein>
<accession>Q2YZV5</accession>
<dbReference type="EMBL" id="AJ937766">
    <property type="protein sequence ID" value="CAI78817.1"/>
    <property type="molecule type" value="Genomic_DNA"/>
</dbReference>